<keyword evidence="4" id="KW-0285">Flavoprotein</keyword>
<dbReference type="Gene3D" id="3.50.50.60">
    <property type="entry name" value="FAD/NAD(P)-binding domain"/>
    <property type="match status" value="1"/>
</dbReference>
<keyword evidence="13" id="KW-1185">Reference proteome</keyword>
<evidence type="ECO:0000256" key="9">
    <source>
        <dbReference type="ARBA" id="ARBA00023014"/>
    </source>
</evidence>
<evidence type="ECO:0000313" key="12">
    <source>
        <dbReference type="EMBL" id="MFC5586824.1"/>
    </source>
</evidence>
<reference evidence="13" key="1">
    <citation type="journal article" date="2019" name="Int. J. Syst. Evol. Microbiol.">
        <title>The Global Catalogue of Microorganisms (GCM) 10K type strain sequencing project: providing services to taxonomists for standard genome sequencing and annotation.</title>
        <authorList>
            <consortium name="The Broad Institute Genomics Platform"/>
            <consortium name="The Broad Institute Genome Sequencing Center for Infectious Disease"/>
            <person name="Wu L."/>
            <person name="Ma J."/>
        </authorList>
    </citation>
    <scope>NUCLEOTIDE SEQUENCE [LARGE SCALE GENOMIC DNA]</scope>
    <source>
        <strain evidence="13">JCM 3366</strain>
    </source>
</reference>
<keyword evidence="5" id="KW-0288">FMN</keyword>
<comment type="cofactor">
    <cofactor evidence="2">
        <name>[4Fe-4S] cluster</name>
        <dbReference type="ChEBI" id="CHEBI:49883"/>
    </cofactor>
</comment>
<dbReference type="RefSeq" id="WP_223022099.1">
    <property type="nucleotide sequence ID" value="NZ_CP078143.1"/>
</dbReference>
<dbReference type="SUPFAM" id="SSF51905">
    <property type="entry name" value="FAD/NAD(P)-binding domain"/>
    <property type="match status" value="1"/>
</dbReference>
<dbReference type="Gene3D" id="3.20.20.70">
    <property type="entry name" value="Aldolase class I"/>
    <property type="match status" value="1"/>
</dbReference>
<dbReference type="Proteomes" id="UP001596107">
    <property type="component" value="Unassembled WGS sequence"/>
</dbReference>
<sequence length="696" mass="74180">MTAATNFQTRSAAAFERLFSPFAIGKVELRNRVVFQPHFTALGNLDGLGSDELVAYHEARARGGVGLTIIESQAVHPTGKMSRRFISAWDAAVIPFYRELTSRVHAHGTKIFGQLTHGGHTSLQRPPHILWAPSQMPEPSSHFSTKAMDLEDIAATIDGFAASARNAMEGGFDGIEIKVAHDGLLRSFASPYFNRRTDGYGGSFENRMRFSIEVLEAIKRATSDDFPVGVRICLDEFTTFGYGLDYGLRMAAHLEAGGCVDYMNTDAGSFSSYWMEIPPAAIGAGSFRGHAAALKRQSRLPVIAFGRIAPPTLAEEMLAGGDADLIGFARQLVADPDTAAKLRRGEAHLVRSCIACNDACIYQVGQEKGIRCVHNPAAGRELEIDEPGIGHAARPGKVVVVGGGPAGLKTAEIAARRGHQVTVIERADALGGQLRLAARQPEHAIIAGVASHLEAIIRHLGVTVRTGVEASVELLAAERPDHVVIATGSEPNLPGTSGNAALAMALGRQVLPDIPGLDLPFVHSSDEVMSGAVKLKCRVVVIDNNGHWEGAGTAEYLAEQGCSVEVVTPDAMIGGDIEDGTRTLFYRRAAIKGIVIRHGFVTKAIAPGRVTISPVFSDAGTKGFDRYLLVEGAEQVIDGVDAVVAVIGRRSCEDLYHQCRESPLLAGVTVRRVGDAVAPRLIESNIAEAHAAGLEI</sequence>
<dbReference type="InterPro" id="IPR023753">
    <property type="entry name" value="FAD/NAD-binding_dom"/>
</dbReference>
<evidence type="ECO:0000256" key="3">
    <source>
        <dbReference type="ARBA" id="ARBA00011048"/>
    </source>
</evidence>
<feature type="domain" description="FAD/NAD(P)-binding" evidence="11">
    <location>
        <begin position="397"/>
        <end position="654"/>
    </location>
</feature>
<evidence type="ECO:0000256" key="7">
    <source>
        <dbReference type="ARBA" id="ARBA00023002"/>
    </source>
</evidence>
<evidence type="ECO:0000259" key="10">
    <source>
        <dbReference type="Pfam" id="PF00724"/>
    </source>
</evidence>
<name>A0ABW0TD85_9HYPH</name>
<keyword evidence="8" id="KW-0408">Iron</keyword>
<dbReference type="Pfam" id="PF07992">
    <property type="entry name" value="Pyr_redox_2"/>
    <property type="match status" value="1"/>
</dbReference>
<dbReference type="InterPro" id="IPR036188">
    <property type="entry name" value="FAD/NAD-bd_sf"/>
</dbReference>
<dbReference type="InterPro" id="IPR001155">
    <property type="entry name" value="OxRdtase_FMN_N"/>
</dbReference>
<dbReference type="Gene3D" id="3.40.50.720">
    <property type="entry name" value="NAD(P)-binding Rossmann-like Domain"/>
    <property type="match status" value="1"/>
</dbReference>
<dbReference type="InterPro" id="IPR013785">
    <property type="entry name" value="Aldolase_TIM"/>
</dbReference>
<organism evidence="12 13">
    <name type="scientific">Nitratireductor kimnyeongensis</name>
    <dbReference type="NCBI Taxonomy" id="430679"/>
    <lineage>
        <taxon>Bacteria</taxon>
        <taxon>Pseudomonadati</taxon>
        <taxon>Pseudomonadota</taxon>
        <taxon>Alphaproteobacteria</taxon>
        <taxon>Hyphomicrobiales</taxon>
        <taxon>Phyllobacteriaceae</taxon>
        <taxon>Nitratireductor</taxon>
    </lineage>
</organism>
<protein>
    <submittedName>
        <fullName evidence="12">FAD-dependent oxidoreductase</fullName>
    </submittedName>
</protein>
<dbReference type="SUPFAM" id="SSF51971">
    <property type="entry name" value="Nucleotide-binding domain"/>
    <property type="match status" value="1"/>
</dbReference>
<dbReference type="EMBL" id="JBHSNB010000004">
    <property type="protein sequence ID" value="MFC5586824.1"/>
    <property type="molecule type" value="Genomic_DNA"/>
</dbReference>
<evidence type="ECO:0000256" key="4">
    <source>
        <dbReference type="ARBA" id="ARBA00022630"/>
    </source>
</evidence>
<proteinExistence type="inferred from homology"/>
<dbReference type="InterPro" id="IPR051793">
    <property type="entry name" value="NADH:flavin_oxidoreductase"/>
</dbReference>
<dbReference type="Pfam" id="PF00724">
    <property type="entry name" value="Oxidored_FMN"/>
    <property type="match status" value="1"/>
</dbReference>
<comment type="similarity">
    <text evidence="3">In the N-terminal section; belongs to the NADH:flavin oxidoreductase/NADH oxidase family.</text>
</comment>
<evidence type="ECO:0000256" key="1">
    <source>
        <dbReference type="ARBA" id="ARBA00001917"/>
    </source>
</evidence>
<evidence type="ECO:0000259" key="11">
    <source>
        <dbReference type="Pfam" id="PF07992"/>
    </source>
</evidence>
<feature type="domain" description="NADH:flavin oxidoreductase/NADH oxidase N-terminal" evidence="10">
    <location>
        <begin position="18"/>
        <end position="345"/>
    </location>
</feature>
<dbReference type="PANTHER" id="PTHR42917:SF2">
    <property type="entry name" value="2,4-DIENOYL-COA REDUCTASE [(2E)-ENOYL-COA-PRODUCING]"/>
    <property type="match status" value="1"/>
</dbReference>
<gene>
    <name evidence="12" type="ORF">ACFPOD_17050</name>
</gene>
<dbReference type="PRINTS" id="PR00368">
    <property type="entry name" value="FADPNR"/>
</dbReference>
<accession>A0ABW0TD85</accession>
<dbReference type="PANTHER" id="PTHR42917">
    <property type="entry name" value="2,4-DIENOYL-COA REDUCTASE"/>
    <property type="match status" value="1"/>
</dbReference>
<dbReference type="SUPFAM" id="SSF51395">
    <property type="entry name" value="FMN-linked oxidoreductases"/>
    <property type="match status" value="1"/>
</dbReference>
<evidence type="ECO:0000256" key="5">
    <source>
        <dbReference type="ARBA" id="ARBA00022643"/>
    </source>
</evidence>
<evidence type="ECO:0000256" key="2">
    <source>
        <dbReference type="ARBA" id="ARBA00001966"/>
    </source>
</evidence>
<keyword evidence="7" id="KW-0560">Oxidoreductase</keyword>
<keyword evidence="6" id="KW-0479">Metal-binding</keyword>
<evidence type="ECO:0000256" key="6">
    <source>
        <dbReference type="ARBA" id="ARBA00022723"/>
    </source>
</evidence>
<keyword evidence="9" id="KW-0411">Iron-sulfur</keyword>
<evidence type="ECO:0000313" key="13">
    <source>
        <dbReference type="Proteomes" id="UP001596107"/>
    </source>
</evidence>
<evidence type="ECO:0000256" key="8">
    <source>
        <dbReference type="ARBA" id="ARBA00023004"/>
    </source>
</evidence>
<comment type="caution">
    <text evidence="12">The sequence shown here is derived from an EMBL/GenBank/DDBJ whole genome shotgun (WGS) entry which is preliminary data.</text>
</comment>
<comment type="cofactor">
    <cofactor evidence="1">
        <name>FMN</name>
        <dbReference type="ChEBI" id="CHEBI:58210"/>
    </cofactor>
</comment>